<feature type="compositionally biased region" description="Basic and acidic residues" evidence="1">
    <location>
        <begin position="501"/>
        <end position="528"/>
    </location>
</feature>
<evidence type="ECO:0008006" key="4">
    <source>
        <dbReference type="Google" id="ProtNLM"/>
    </source>
</evidence>
<sequence length="543" mass="60119">MSSADSAVPLGDVTNQETGQHNAQIADDIKSSDANIATSVAPAIEHKSADATIETPITTKVEKESAIQEDVETSAESTESEGIKLDDANIETANTEQPVAEDATDINVAENTVTHTADDEKSSGPPVEPTNAGECLAPIAEESSPVPVQDVKPKEGVIKAMSYHRDSDLYIKVKEPNELKFYKVWSATIAAASPVWRKMIYGGEYPRPETGLWIIHFLDEDDYWFGLDIVFSIAHYKFHEIPARPDVDQLFEVAHVAEKYECTHLLVPYMEKWVDGLNWHCIMKPGRTDDDKTLYLTWVFGEVRWFSKVLSKVANKATIDDNGDLLDASGRPWKNQGLPNALLDLISSTRMRTIEKLIEIIEVPHHELMDVTKPASDFCRSKDATDDTKQACRYQQLGSLFGELTKAGLVPIPKAADYKGSATDLATKVANVKVICFKIPGSAPHLDSHWNCGIKNKEKAEAAISGNAPPSAQLIQQLKDRAEKSGAYSDVMFYDFKEIEERDPSPDPMDDLHSDDTHYKQGDDDVPSHHAGIQFIKKRTINA</sequence>
<evidence type="ECO:0000313" key="3">
    <source>
        <dbReference type="Proteomes" id="UP001285441"/>
    </source>
</evidence>
<feature type="region of interest" description="Disordered" evidence="1">
    <location>
        <begin position="1"/>
        <end position="83"/>
    </location>
</feature>
<comment type="caution">
    <text evidence="2">The sequence shown here is derived from an EMBL/GenBank/DDBJ whole genome shotgun (WGS) entry which is preliminary data.</text>
</comment>
<accession>A0AAE0NI61</accession>
<evidence type="ECO:0000313" key="2">
    <source>
        <dbReference type="EMBL" id="KAK3381956.1"/>
    </source>
</evidence>
<dbReference type="Proteomes" id="UP001285441">
    <property type="component" value="Unassembled WGS sequence"/>
</dbReference>
<dbReference type="EMBL" id="JAULSW010000005">
    <property type="protein sequence ID" value="KAK3381956.1"/>
    <property type="molecule type" value="Genomic_DNA"/>
</dbReference>
<proteinExistence type="predicted"/>
<evidence type="ECO:0000256" key="1">
    <source>
        <dbReference type="SAM" id="MobiDB-lite"/>
    </source>
</evidence>
<name>A0AAE0NI61_9PEZI</name>
<protein>
    <recommendedName>
        <fullName evidence="4">BTB domain-containing protein</fullName>
    </recommendedName>
</protein>
<feature type="compositionally biased region" description="Polar residues" evidence="1">
    <location>
        <begin position="13"/>
        <end position="23"/>
    </location>
</feature>
<dbReference type="AlphaFoldDB" id="A0AAE0NI61"/>
<reference evidence="2" key="2">
    <citation type="submission" date="2023-06" db="EMBL/GenBank/DDBJ databases">
        <authorList>
            <consortium name="Lawrence Berkeley National Laboratory"/>
            <person name="Haridas S."/>
            <person name="Hensen N."/>
            <person name="Bonometti L."/>
            <person name="Westerberg I."/>
            <person name="Brannstrom I.O."/>
            <person name="Guillou S."/>
            <person name="Cros-Aarteil S."/>
            <person name="Calhoun S."/>
            <person name="Kuo A."/>
            <person name="Mondo S."/>
            <person name="Pangilinan J."/>
            <person name="Riley R."/>
            <person name="LaButti K."/>
            <person name="Andreopoulos B."/>
            <person name="Lipzen A."/>
            <person name="Chen C."/>
            <person name="Yanf M."/>
            <person name="Daum C."/>
            <person name="Ng V."/>
            <person name="Clum A."/>
            <person name="Steindorff A."/>
            <person name="Ohm R."/>
            <person name="Martin F."/>
            <person name="Silar P."/>
            <person name="Natvig D."/>
            <person name="Lalanne C."/>
            <person name="Gautier V."/>
            <person name="Ament-velasquez S.L."/>
            <person name="Kruys A."/>
            <person name="Hutchinson M.I."/>
            <person name="Powell A.J."/>
            <person name="Barry K."/>
            <person name="Miller A.N."/>
            <person name="Grigoriev I.V."/>
            <person name="Debuchy R."/>
            <person name="Gladieux P."/>
            <person name="Thoren M.H."/>
            <person name="Johannesson H."/>
        </authorList>
    </citation>
    <scope>NUCLEOTIDE SEQUENCE</scope>
    <source>
        <strain evidence="2">CBS 232.78</strain>
    </source>
</reference>
<keyword evidence="3" id="KW-1185">Reference proteome</keyword>
<reference evidence="2" key="1">
    <citation type="journal article" date="2023" name="Mol. Phylogenet. Evol.">
        <title>Genome-scale phylogeny and comparative genomics of the fungal order Sordariales.</title>
        <authorList>
            <person name="Hensen N."/>
            <person name="Bonometti L."/>
            <person name="Westerberg I."/>
            <person name="Brannstrom I.O."/>
            <person name="Guillou S."/>
            <person name="Cros-Aarteil S."/>
            <person name="Calhoun S."/>
            <person name="Haridas S."/>
            <person name="Kuo A."/>
            <person name="Mondo S."/>
            <person name="Pangilinan J."/>
            <person name="Riley R."/>
            <person name="LaButti K."/>
            <person name="Andreopoulos B."/>
            <person name="Lipzen A."/>
            <person name="Chen C."/>
            <person name="Yan M."/>
            <person name="Daum C."/>
            <person name="Ng V."/>
            <person name="Clum A."/>
            <person name="Steindorff A."/>
            <person name="Ohm R.A."/>
            <person name="Martin F."/>
            <person name="Silar P."/>
            <person name="Natvig D.O."/>
            <person name="Lalanne C."/>
            <person name="Gautier V."/>
            <person name="Ament-Velasquez S.L."/>
            <person name="Kruys A."/>
            <person name="Hutchinson M.I."/>
            <person name="Powell A.J."/>
            <person name="Barry K."/>
            <person name="Miller A.N."/>
            <person name="Grigoriev I.V."/>
            <person name="Debuchy R."/>
            <person name="Gladieux P."/>
            <person name="Hiltunen Thoren M."/>
            <person name="Johannesson H."/>
        </authorList>
    </citation>
    <scope>NUCLEOTIDE SEQUENCE</scope>
    <source>
        <strain evidence="2">CBS 232.78</strain>
    </source>
</reference>
<feature type="region of interest" description="Disordered" evidence="1">
    <location>
        <begin position="501"/>
        <end position="533"/>
    </location>
</feature>
<gene>
    <name evidence="2" type="ORF">B0H63DRAFT_476982</name>
</gene>
<organism evidence="2 3">
    <name type="scientific">Podospora didyma</name>
    <dbReference type="NCBI Taxonomy" id="330526"/>
    <lineage>
        <taxon>Eukaryota</taxon>
        <taxon>Fungi</taxon>
        <taxon>Dikarya</taxon>
        <taxon>Ascomycota</taxon>
        <taxon>Pezizomycotina</taxon>
        <taxon>Sordariomycetes</taxon>
        <taxon>Sordariomycetidae</taxon>
        <taxon>Sordariales</taxon>
        <taxon>Podosporaceae</taxon>
        <taxon>Podospora</taxon>
    </lineage>
</organism>